<dbReference type="EMBL" id="CYRY02007721">
    <property type="protein sequence ID" value="VCW76660.1"/>
    <property type="molecule type" value="Genomic_DNA"/>
</dbReference>
<comment type="caution">
    <text evidence="2">The sequence shown here is derived from an EMBL/GenBank/DDBJ whole genome shotgun (WGS) entry which is preliminary data.</text>
</comment>
<protein>
    <submittedName>
        <fullName evidence="2">Uncharacterized protein</fullName>
    </submittedName>
</protein>
<organism evidence="2 3">
    <name type="scientific">Gulo gulo</name>
    <name type="common">Wolverine</name>
    <name type="synonym">Gluton</name>
    <dbReference type="NCBI Taxonomy" id="48420"/>
    <lineage>
        <taxon>Eukaryota</taxon>
        <taxon>Metazoa</taxon>
        <taxon>Chordata</taxon>
        <taxon>Craniata</taxon>
        <taxon>Vertebrata</taxon>
        <taxon>Euteleostomi</taxon>
        <taxon>Mammalia</taxon>
        <taxon>Eutheria</taxon>
        <taxon>Laurasiatheria</taxon>
        <taxon>Carnivora</taxon>
        <taxon>Caniformia</taxon>
        <taxon>Musteloidea</taxon>
        <taxon>Mustelidae</taxon>
        <taxon>Guloninae</taxon>
        <taxon>Gulo</taxon>
    </lineage>
</organism>
<sequence length="68" mass="7479">MLRLPKVLGSQESSGKFGKGLVTVLLTRCSLILPRRSSGRTHLENLNTHGILANPNPTTDKCSRRLHT</sequence>
<keyword evidence="3" id="KW-1185">Reference proteome</keyword>
<dbReference type="Proteomes" id="UP000269945">
    <property type="component" value="Unassembled WGS sequence"/>
</dbReference>
<reference evidence="2 3" key="1">
    <citation type="submission" date="2018-10" db="EMBL/GenBank/DDBJ databases">
        <authorList>
            <person name="Ekblom R."/>
            <person name="Jareborg N."/>
        </authorList>
    </citation>
    <scope>NUCLEOTIDE SEQUENCE [LARGE SCALE GENOMIC DNA]</scope>
    <source>
        <tissue evidence="2">Muscle</tissue>
    </source>
</reference>
<feature type="region of interest" description="Disordered" evidence="1">
    <location>
        <begin position="48"/>
        <end position="68"/>
    </location>
</feature>
<evidence type="ECO:0000313" key="2">
    <source>
        <dbReference type="EMBL" id="VCW76660.1"/>
    </source>
</evidence>
<gene>
    <name evidence="2" type="ORF">BN2614_LOCUS2</name>
</gene>
<dbReference type="AlphaFoldDB" id="A0A9X9PXS2"/>
<evidence type="ECO:0000313" key="3">
    <source>
        <dbReference type="Proteomes" id="UP000269945"/>
    </source>
</evidence>
<proteinExistence type="predicted"/>
<name>A0A9X9PXS2_GULGU</name>
<evidence type="ECO:0000256" key="1">
    <source>
        <dbReference type="SAM" id="MobiDB-lite"/>
    </source>
</evidence>
<feature type="non-terminal residue" evidence="2">
    <location>
        <position position="68"/>
    </location>
</feature>
<accession>A0A9X9PXS2</accession>